<evidence type="ECO:0000313" key="3">
    <source>
        <dbReference type="EMBL" id="KAF2805586.1"/>
    </source>
</evidence>
<dbReference type="GeneID" id="54463219"/>
<gene>
    <name evidence="3 5" type="ORF">BDZ99DRAFT_480283</name>
</gene>
<evidence type="ECO:0000256" key="1">
    <source>
        <dbReference type="SAM" id="Coils"/>
    </source>
</evidence>
<protein>
    <submittedName>
        <fullName evidence="3 5">Uncharacterized protein</fullName>
    </submittedName>
</protein>
<name>A0A6A6Y9U3_9PEZI</name>
<reference evidence="5" key="2">
    <citation type="submission" date="2020-04" db="EMBL/GenBank/DDBJ databases">
        <authorList>
            <consortium name="NCBI Genome Project"/>
        </authorList>
    </citation>
    <scope>NUCLEOTIDE SEQUENCE</scope>
    <source>
        <strain evidence="5">CBS 304.34</strain>
    </source>
</reference>
<dbReference type="AlphaFoldDB" id="A0A6A6Y9U3"/>
<reference evidence="3 5" key="1">
    <citation type="journal article" date="2020" name="Stud. Mycol.">
        <title>101 Dothideomycetes genomes: a test case for predicting lifestyles and emergence of pathogens.</title>
        <authorList>
            <person name="Haridas S."/>
            <person name="Albert R."/>
            <person name="Binder M."/>
            <person name="Bloem J."/>
            <person name="Labutti K."/>
            <person name="Salamov A."/>
            <person name="Andreopoulos B."/>
            <person name="Baker S."/>
            <person name="Barry K."/>
            <person name="Bills G."/>
            <person name="Bluhm B."/>
            <person name="Cannon C."/>
            <person name="Castanera R."/>
            <person name="Culley D."/>
            <person name="Daum C."/>
            <person name="Ezra D."/>
            <person name="Gonzalez J."/>
            <person name="Henrissat B."/>
            <person name="Kuo A."/>
            <person name="Liang C."/>
            <person name="Lipzen A."/>
            <person name="Lutzoni F."/>
            <person name="Magnuson J."/>
            <person name="Mondo S."/>
            <person name="Nolan M."/>
            <person name="Ohm R."/>
            <person name="Pangilinan J."/>
            <person name="Park H.-J."/>
            <person name="Ramirez L."/>
            <person name="Alfaro M."/>
            <person name="Sun H."/>
            <person name="Tritt A."/>
            <person name="Yoshinaga Y."/>
            <person name="Zwiers L.-H."/>
            <person name="Turgeon B."/>
            <person name="Goodwin S."/>
            <person name="Spatafora J."/>
            <person name="Crous P."/>
            <person name="Grigoriev I."/>
        </authorList>
    </citation>
    <scope>NUCLEOTIDE SEQUENCE</scope>
    <source>
        <strain evidence="3 5">CBS 304.34</strain>
    </source>
</reference>
<feature type="coiled-coil region" evidence="1">
    <location>
        <begin position="48"/>
        <end position="150"/>
    </location>
</feature>
<proteinExistence type="predicted"/>
<keyword evidence="4" id="KW-1185">Reference proteome</keyword>
<evidence type="ECO:0000256" key="2">
    <source>
        <dbReference type="SAM" id="MobiDB-lite"/>
    </source>
</evidence>
<evidence type="ECO:0000313" key="5">
    <source>
        <dbReference type="RefSeq" id="XP_033572550.1"/>
    </source>
</evidence>
<feature type="region of interest" description="Disordered" evidence="2">
    <location>
        <begin position="1"/>
        <end position="20"/>
    </location>
</feature>
<organism evidence="3">
    <name type="scientific">Mytilinidion resinicola</name>
    <dbReference type="NCBI Taxonomy" id="574789"/>
    <lineage>
        <taxon>Eukaryota</taxon>
        <taxon>Fungi</taxon>
        <taxon>Dikarya</taxon>
        <taxon>Ascomycota</taxon>
        <taxon>Pezizomycotina</taxon>
        <taxon>Dothideomycetes</taxon>
        <taxon>Pleosporomycetidae</taxon>
        <taxon>Mytilinidiales</taxon>
        <taxon>Mytilinidiaceae</taxon>
        <taxon>Mytilinidion</taxon>
    </lineage>
</organism>
<evidence type="ECO:0000313" key="4">
    <source>
        <dbReference type="Proteomes" id="UP000504636"/>
    </source>
</evidence>
<dbReference type="RefSeq" id="XP_033572550.1">
    <property type="nucleotide sequence ID" value="XM_033722326.1"/>
</dbReference>
<dbReference type="EMBL" id="MU003709">
    <property type="protein sequence ID" value="KAF2805586.1"/>
    <property type="molecule type" value="Genomic_DNA"/>
</dbReference>
<reference evidence="5" key="3">
    <citation type="submission" date="2025-04" db="UniProtKB">
        <authorList>
            <consortium name="RefSeq"/>
        </authorList>
    </citation>
    <scope>IDENTIFICATION</scope>
    <source>
        <strain evidence="5">CBS 304.34</strain>
    </source>
</reference>
<accession>A0A6A6Y9U3</accession>
<dbReference type="Proteomes" id="UP000504636">
    <property type="component" value="Unplaced"/>
</dbReference>
<keyword evidence="1" id="KW-0175">Coiled coil</keyword>
<sequence length="177" mass="19893">MRATLRYKGPTSHPPQWTPSPTTLCPLAKLRLIGLMTPLTAETRARWLEELAKRKATLLKKMEHQELAGPLPSYNTSTSAEQLEQQLAEIDKQKVEHLEQLEENLKEDAELENQLKAIIDKEEAERLERIEKLLKEGAELDEQLEALDGKEQEILAAMAADAVSQLSLDTSDAEGQV</sequence>